<dbReference type="GO" id="GO:0003677">
    <property type="term" value="F:DNA binding"/>
    <property type="evidence" value="ECO:0007669"/>
    <property type="project" value="UniProtKB-KW"/>
</dbReference>
<dbReference type="PROSITE" id="PS51197">
    <property type="entry name" value="HTH_RRF2_2"/>
    <property type="match status" value="1"/>
</dbReference>
<dbReference type="Gene3D" id="1.10.10.10">
    <property type="entry name" value="Winged helix-like DNA-binding domain superfamily/Winged helix DNA-binding domain"/>
    <property type="match status" value="1"/>
</dbReference>
<evidence type="ECO:0000256" key="1">
    <source>
        <dbReference type="ARBA" id="ARBA00023125"/>
    </source>
</evidence>
<dbReference type="SUPFAM" id="SSF46785">
    <property type="entry name" value="Winged helix' DNA-binding domain"/>
    <property type="match status" value="1"/>
</dbReference>
<evidence type="ECO:0000256" key="3">
    <source>
        <dbReference type="SAM" id="MobiDB-lite"/>
    </source>
</evidence>
<dbReference type="PANTHER" id="PTHR33221:SF4">
    <property type="entry name" value="HTH-TYPE TRANSCRIPTIONAL REPRESSOR NSRR"/>
    <property type="match status" value="1"/>
</dbReference>
<dbReference type="Pfam" id="PF02082">
    <property type="entry name" value="Rrf2"/>
    <property type="match status" value="1"/>
</dbReference>
<comment type="cofactor">
    <cofactor evidence="2">
        <name>[2Fe-2S] cluster</name>
        <dbReference type="ChEBI" id="CHEBI:190135"/>
    </cofactor>
</comment>
<proteinExistence type="predicted"/>
<accession>A0A6B8TFL5</accession>
<organism evidence="4 5">
    <name type="scientific">Corynebacterium xerosis</name>
    <dbReference type="NCBI Taxonomy" id="1725"/>
    <lineage>
        <taxon>Bacteria</taxon>
        <taxon>Bacillati</taxon>
        <taxon>Actinomycetota</taxon>
        <taxon>Actinomycetes</taxon>
        <taxon>Mycobacteriales</taxon>
        <taxon>Corynebacteriaceae</taxon>
        <taxon>Corynebacterium</taxon>
    </lineage>
</organism>
<evidence type="ECO:0000256" key="2">
    <source>
        <dbReference type="ARBA" id="ARBA00034078"/>
    </source>
</evidence>
<gene>
    <name evidence="4" type="ORF">FOB82_04810</name>
</gene>
<dbReference type="KEGG" id="cxe:FOB82_04810"/>
<dbReference type="AlphaFoldDB" id="A0A6B8TFL5"/>
<sequence>MQLTVFSDLSLRIIMRMAAGEPGQKFTAGTVADELNASRAHVAKVVTRLVELDLVVAVKGRCGGIYLADGALEKSVGAILRELESGEVVDCVGTNCPLLPACRLRTALADAQEAFFAHLDPITIGELVGDSADRDAPRHLLKLIATTQRPPWPRASDSGRPDGVGGAVAKQFPAVFGPAGNGPHPRTH</sequence>
<dbReference type="InterPro" id="IPR036390">
    <property type="entry name" value="WH_DNA-bd_sf"/>
</dbReference>
<dbReference type="GO" id="GO:0005829">
    <property type="term" value="C:cytosol"/>
    <property type="evidence" value="ECO:0007669"/>
    <property type="project" value="TreeGrafter"/>
</dbReference>
<dbReference type="InterPro" id="IPR000944">
    <property type="entry name" value="Tscrpt_reg_Rrf2"/>
</dbReference>
<feature type="region of interest" description="Disordered" evidence="3">
    <location>
        <begin position="149"/>
        <end position="188"/>
    </location>
</feature>
<dbReference type="GO" id="GO:0003700">
    <property type="term" value="F:DNA-binding transcription factor activity"/>
    <property type="evidence" value="ECO:0007669"/>
    <property type="project" value="TreeGrafter"/>
</dbReference>
<dbReference type="RefSeq" id="WP_155868405.1">
    <property type="nucleotide sequence ID" value="NZ_CP046322.1"/>
</dbReference>
<name>A0A6B8TFL5_9CORY</name>
<dbReference type="Proteomes" id="UP000426857">
    <property type="component" value="Chromosome"/>
</dbReference>
<dbReference type="EMBL" id="CP046322">
    <property type="protein sequence ID" value="QGS34374.1"/>
    <property type="molecule type" value="Genomic_DNA"/>
</dbReference>
<dbReference type="PANTHER" id="PTHR33221">
    <property type="entry name" value="WINGED HELIX-TURN-HELIX TRANSCRIPTIONAL REGULATOR, RRF2 FAMILY"/>
    <property type="match status" value="1"/>
</dbReference>
<dbReference type="InterPro" id="IPR036388">
    <property type="entry name" value="WH-like_DNA-bd_sf"/>
</dbReference>
<protein>
    <submittedName>
        <fullName evidence="4">Transcriptional regulator, BadM/Rrf2 family protein</fullName>
    </submittedName>
</protein>
<evidence type="ECO:0000313" key="5">
    <source>
        <dbReference type="Proteomes" id="UP000426857"/>
    </source>
</evidence>
<evidence type="ECO:0000313" key="4">
    <source>
        <dbReference type="EMBL" id="QGS34374.1"/>
    </source>
</evidence>
<keyword evidence="1" id="KW-0238">DNA-binding</keyword>
<reference evidence="4 5" key="1">
    <citation type="submission" date="2019-11" db="EMBL/GenBank/DDBJ databases">
        <title>FDA dAtabase for Regulatory Grade micrObial Sequences (FDA-ARGOS): Supporting development and validation of Infectious Disease Dx tests.</title>
        <authorList>
            <person name="Kerrigan L."/>
            <person name="Long C."/>
            <person name="Tallon L."/>
            <person name="Sadzewicz L."/>
            <person name="Vavikolanu K."/>
            <person name="Mehta A."/>
            <person name="Aluvathingal J."/>
            <person name="Nadendla S."/>
            <person name="Yan Y."/>
            <person name="Sichtig H."/>
        </authorList>
    </citation>
    <scope>NUCLEOTIDE SEQUENCE [LARGE SCALE GENOMIC DNA]</scope>
    <source>
        <strain evidence="4 5">FDAARGOS_674</strain>
    </source>
</reference>